<feature type="transmembrane region" description="Helical" evidence="2">
    <location>
        <begin position="479"/>
        <end position="501"/>
    </location>
</feature>
<evidence type="ECO:0008006" key="5">
    <source>
        <dbReference type="Google" id="ProtNLM"/>
    </source>
</evidence>
<comment type="caution">
    <text evidence="3">The sequence shown here is derived from an EMBL/GenBank/DDBJ whole genome shotgun (WGS) entry which is preliminary data.</text>
</comment>
<accession>A0A2N5UBL7</accession>
<evidence type="ECO:0000256" key="1">
    <source>
        <dbReference type="ARBA" id="ARBA00010199"/>
    </source>
</evidence>
<dbReference type="OrthoDB" id="2506185at2759"/>
<dbReference type="GO" id="GO:0016020">
    <property type="term" value="C:membrane"/>
    <property type="evidence" value="ECO:0007669"/>
    <property type="project" value="InterPro"/>
</dbReference>
<sequence>MYPDRKTSSLFKPVNDLTAKSCSSLTALESLQQHETNPLIPPLRPIADEFVVLLRYAVPIIGTHLLENTLMLVSMVWVGHLGTTELAAMSLANMTLNCSSLSVVVGFASALEGLCSQAYTSEGDGPHMSTLAAFRTTIIVAILVCLQSILLWNILPIFCFLRVDPVLAVMAARALRLLLFALPGYATFEISRRWLQAQAIISLPTAILLLISPLNAILSYLFICGPKPFQLGFMGAPMSTVISFNLMGFSSLMYSLRLAIRQGKPGWIQNPRVVYTQLGPNFWDGLSGFATLASEWWFWEFIGFASAHLGHSALAAHSIVVTITTELWATGMGINNNMDTDGIEVLYQLSSGAGLGVAARCGNLVGAGRTRRAVDASWAALMAGVVFGSLTTLFILVFRYPLARLFSSQDEEVTALVGKVLPTVAMIQIPDSIRSTLAGVIRGAGEPKASALMNCVGYYILGLPMGLFLSFSYPGLGLLGLWLGMLVAVGSTTLTSCYYLFNKLIPSLMRHPEQHRLIISNPPRHYQSLPEEIQGGYGTLTPL</sequence>
<keyword evidence="4" id="KW-1185">Reference proteome</keyword>
<feature type="transmembrane region" description="Helical" evidence="2">
    <location>
        <begin position="200"/>
        <end position="223"/>
    </location>
</feature>
<comment type="similarity">
    <text evidence="1">Belongs to the multi antimicrobial extrusion (MATE) (TC 2.A.66.1) family.</text>
</comment>
<keyword evidence="2" id="KW-0812">Transmembrane</keyword>
<reference evidence="3 4" key="1">
    <citation type="submission" date="2017-11" db="EMBL/GenBank/DDBJ databases">
        <title>De novo assembly and phasing of dikaryotic genomes from two isolates of Puccinia coronata f. sp. avenae, the causal agent of oat crown rust.</title>
        <authorList>
            <person name="Miller M.E."/>
            <person name="Zhang Y."/>
            <person name="Omidvar V."/>
            <person name="Sperschneider J."/>
            <person name="Schwessinger B."/>
            <person name="Raley C."/>
            <person name="Palmer J.M."/>
            <person name="Garnica D."/>
            <person name="Upadhyaya N."/>
            <person name="Rathjen J."/>
            <person name="Taylor J.M."/>
            <person name="Park R.F."/>
            <person name="Dodds P.N."/>
            <person name="Hirsch C.D."/>
            <person name="Kianian S.F."/>
            <person name="Figueroa M."/>
        </authorList>
    </citation>
    <scope>NUCLEOTIDE SEQUENCE [LARGE SCALE GENOMIC DNA]</scope>
    <source>
        <strain evidence="3">12NC29</strain>
    </source>
</reference>
<feature type="transmembrane region" description="Helical" evidence="2">
    <location>
        <begin position="378"/>
        <end position="401"/>
    </location>
</feature>
<dbReference type="InterPro" id="IPR002528">
    <property type="entry name" value="MATE_fam"/>
</dbReference>
<organism evidence="3 4">
    <name type="scientific">Puccinia coronata f. sp. avenae</name>
    <dbReference type="NCBI Taxonomy" id="200324"/>
    <lineage>
        <taxon>Eukaryota</taxon>
        <taxon>Fungi</taxon>
        <taxon>Dikarya</taxon>
        <taxon>Basidiomycota</taxon>
        <taxon>Pucciniomycotina</taxon>
        <taxon>Pucciniomycetes</taxon>
        <taxon>Pucciniales</taxon>
        <taxon>Pucciniaceae</taxon>
        <taxon>Puccinia</taxon>
    </lineage>
</organism>
<dbReference type="Pfam" id="PF01554">
    <property type="entry name" value="MatE"/>
    <property type="match status" value="2"/>
</dbReference>
<dbReference type="AlphaFoldDB" id="A0A2N5UBL7"/>
<feature type="transmembrane region" description="Helical" evidence="2">
    <location>
        <begin position="451"/>
        <end position="473"/>
    </location>
</feature>
<evidence type="ECO:0000313" key="4">
    <source>
        <dbReference type="Proteomes" id="UP000235388"/>
    </source>
</evidence>
<dbReference type="EMBL" id="PGCJ01000263">
    <property type="protein sequence ID" value="PLW35126.1"/>
    <property type="molecule type" value="Genomic_DNA"/>
</dbReference>
<keyword evidence="2" id="KW-0472">Membrane</keyword>
<dbReference type="GO" id="GO:0042910">
    <property type="term" value="F:xenobiotic transmembrane transporter activity"/>
    <property type="evidence" value="ECO:0007669"/>
    <property type="project" value="InterPro"/>
</dbReference>
<evidence type="ECO:0000313" key="3">
    <source>
        <dbReference type="EMBL" id="PLW35126.1"/>
    </source>
</evidence>
<keyword evidence="2" id="KW-1133">Transmembrane helix</keyword>
<proteinExistence type="inferred from homology"/>
<dbReference type="STRING" id="200324.A0A2N5UBL7"/>
<feature type="transmembrane region" description="Helical" evidence="2">
    <location>
        <begin position="229"/>
        <end position="254"/>
    </location>
</feature>
<dbReference type="Proteomes" id="UP000235388">
    <property type="component" value="Unassembled WGS sequence"/>
</dbReference>
<feature type="transmembrane region" description="Helical" evidence="2">
    <location>
        <begin position="132"/>
        <end position="155"/>
    </location>
</feature>
<name>A0A2N5UBL7_9BASI</name>
<evidence type="ECO:0000256" key="2">
    <source>
        <dbReference type="SAM" id="Phobius"/>
    </source>
</evidence>
<dbReference type="GO" id="GO:0015297">
    <property type="term" value="F:antiporter activity"/>
    <property type="evidence" value="ECO:0007669"/>
    <property type="project" value="InterPro"/>
</dbReference>
<protein>
    <recommendedName>
        <fullName evidence="5">MATE efflux family protein</fullName>
    </recommendedName>
</protein>
<gene>
    <name evidence="3" type="ORF">PCANC_20964</name>
</gene>
<feature type="transmembrane region" description="Helical" evidence="2">
    <location>
        <begin position="167"/>
        <end position="188"/>
    </location>
</feature>
<dbReference type="PANTHER" id="PTHR11206">
    <property type="entry name" value="MULTIDRUG RESISTANCE PROTEIN"/>
    <property type="match status" value="1"/>
</dbReference>